<gene>
    <name evidence="2" type="ORF">ACJRO7_034701</name>
</gene>
<comment type="caution">
    <text evidence="2">The sequence shown here is derived from an EMBL/GenBank/DDBJ whole genome shotgun (WGS) entry which is preliminary data.</text>
</comment>
<evidence type="ECO:0000256" key="1">
    <source>
        <dbReference type="SAM" id="MobiDB-lite"/>
    </source>
</evidence>
<feature type="compositionally biased region" description="Polar residues" evidence="1">
    <location>
        <begin position="74"/>
        <end position="101"/>
    </location>
</feature>
<dbReference type="Proteomes" id="UP001634007">
    <property type="component" value="Unassembled WGS sequence"/>
</dbReference>
<name>A0ABD3JE31_EUCGL</name>
<feature type="region of interest" description="Disordered" evidence="1">
    <location>
        <begin position="70"/>
        <end position="108"/>
    </location>
</feature>
<sequence length="108" mass="11496">MGSPENGSDEPLTPGGRLFLQKEMNQVIYSAIGMKQPLKVDALKSAIQSSPMFTHPRFCILMVRDSAGREASLTAMSSQSTAPSPKASLTRQLSTSTSATCPPTHRGS</sequence>
<proteinExistence type="predicted"/>
<protein>
    <submittedName>
        <fullName evidence="2">Uncharacterized protein</fullName>
    </submittedName>
</protein>
<accession>A0ABD3JE31</accession>
<organism evidence="2 3">
    <name type="scientific">Eucalyptus globulus</name>
    <name type="common">Tasmanian blue gum</name>
    <dbReference type="NCBI Taxonomy" id="34317"/>
    <lineage>
        <taxon>Eukaryota</taxon>
        <taxon>Viridiplantae</taxon>
        <taxon>Streptophyta</taxon>
        <taxon>Embryophyta</taxon>
        <taxon>Tracheophyta</taxon>
        <taxon>Spermatophyta</taxon>
        <taxon>Magnoliopsida</taxon>
        <taxon>eudicotyledons</taxon>
        <taxon>Gunneridae</taxon>
        <taxon>Pentapetalae</taxon>
        <taxon>rosids</taxon>
        <taxon>malvids</taxon>
        <taxon>Myrtales</taxon>
        <taxon>Myrtaceae</taxon>
        <taxon>Myrtoideae</taxon>
        <taxon>Eucalypteae</taxon>
        <taxon>Eucalyptus</taxon>
    </lineage>
</organism>
<dbReference type="AlphaFoldDB" id="A0ABD3JE31"/>
<evidence type="ECO:0000313" key="3">
    <source>
        <dbReference type="Proteomes" id="UP001634007"/>
    </source>
</evidence>
<dbReference type="EMBL" id="JBJKBG010000009">
    <property type="protein sequence ID" value="KAL3722366.1"/>
    <property type="molecule type" value="Genomic_DNA"/>
</dbReference>
<reference evidence="2 3" key="1">
    <citation type="submission" date="2024-11" db="EMBL/GenBank/DDBJ databases">
        <title>Chromosome-level genome assembly of Eucalyptus globulus Labill. provides insights into its genome evolution.</title>
        <authorList>
            <person name="Li X."/>
        </authorList>
    </citation>
    <scope>NUCLEOTIDE SEQUENCE [LARGE SCALE GENOMIC DNA]</scope>
    <source>
        <strain evidence="2">CL2024</strain>
        <tissue evidence="2">Fresh tender leaves</tissue>
    </source>
</reference>
<keyword evidence="3" id="KW-1185">Reference proteome</keyword>
<evidence type="ECO:0000313" key="2">
    <source>
        <dbReference type="EMBL" id="KAL3722366.1"/>
    </source>
</evidence>